<comment type="subunit">
    <text evidence="2 8">Homodimer.</text>
</comment>
<dbReference type="PROSITE" id="PS51747">
    <property type="entry name" value="CYT_DCMP_DEAMINASES_2"/>
    <property type="match status" value="1"/>
</dbReference>
<evidence type="ECO:0000256" key="2">
    <source>
        <dbReference type="ARBA" id="ARBA00011738"/>
    </source>
</evidence>
<feature type="domain" description="CMP/dCMP-type deaminase" evidence="9">
    <location>
        <begin position="16"/>
        <end position="127"/>
    </location>
</feature>
<dbReference type="EC" id="3.5.4.33" evidence="8"/>
<dbReference type="EMBL" id="VMRY01000068">
    <property type="protein sequence ID" value="TVT52544.1"/>
    <property type="molecule type" value="Genomic_DNA"/>
</dbReference>
<dbReference type="SUPFAM" id="SSF53927">
    <property type="entry name" value="Cytidine deaminase-like"/>
    <property type="match status" value="1"/>
</dbReference>
<dbReference type="InterPro" id="IPR016193">
    <property type="entry name" value="Cytidine_deaminase-like"/>
</dbReference>
<evidence type="ECO:0000313" key="11">
    <source>
        <dbReference type="Proteomes" id="UP000317355"/>
    </source>
</evidence>
<dbReference type="HAMAP" id="MF_00972">
    <property type="entry name" value="tRNA_aden_deaminase"/>
    <property type="match status" value="1"/>
</dbReference>
<evidence type="ECO:0000256" key="8">
    <source>
        <dbReference type="HAMAP-Rule" id="MF_00972"/>
    </source>
</evidence>
<feature type="active site" description="Proton donor" evidence="8">
    <location>
        <position position="69"/>
    </location>
</feature>
<accession>A0A558CUU7</accession>
<feature type="binding site" evidence="8">
    <location>
        <position position="97"/>
    </location>
    <ligand>
        <name>Zn(2+)</name>
        <dbReference type="ChEBI" id="CHEBI:29105"/>
        <note>catalytic</note>
    </ligand>
</feature>
<evidence type="ECO:0000259" key="9">
    <source>
        <dbReference type="PROSITE" id="PS51747"/>
    </source>
</evidence>
<comment type="function">
    <text evidence="8">Catalyzes the deamination of adenosine to inosine at the wobble position 34 of tRNA(Arg2).</text>
</comment>
<dbReference type="NCBIfam" id="NF008113">
    <property type="entry name" value="PRK10860.1"/>
    <property type="match status" value="1"/>
</dbReference>
<feature type="binding site" evidence="8">
    <location>
        <position position="67"/>
    </location>
    <ligand>
        <name>Zn(2+)</name>
        <dbReference type="ChEBI" id="CHEBI:29105"/>
        <note>catalytic</note>
    </ligand>
</feature>
<evidence type="ECO:0000256" key="5">
    <source>
        <dbReference type="ARBA" id="ARBA00022801"/>
    </source>
</evidence>
<evidence type="ECO:0000256" key="4">
    <source>
        <dbReference type="ARBA" id="ARBA00022723"/>
    </source>
</evidence>
<dbReference type="PROSITE" id="PS00903">
    <property type="entry name" value="CYT_DCMP_DEAMINASES_1"/>
    <property type="match status" value="1"/>
</dbReference>
<evidence type="ECO:0000313" key="10">
    <source>
        <dbReference type="EMBL" id="TVT52544.1"/>
    </source>
</evidence>
<dbReference type="PANTHER" id="PTHR11079:SF202">
    <property type="entry name" value="TRNA-SPECIFIC ADENOSINE DEAMINASE"/>
    <property type="match status" value="1"/>
</dbReference>
<dbReference type="Gene3D" id="3.40.140.10">
    <property type="entry name" value="Cytidine Deaminase, domain 2"/>
    <property type="match status" value="1"/>
</dbReference>
<dbReference type="Pfam" id="PF00383">
    <property type="entry name" value="dCMP_cyt_deam_1"/>
    <property type="match status" value="1"/>
</dbReference>
<reference evidence="10 11" key="1">
    <citation type="submission" date="2019-07" db="EMBL/GenBank/DDBJ databases">
        <title>The pathways for chlorine oxyanion respiration interact through the shared metabolite chlorate.</title>
        <authorList>
            <person name="Barnum T.P."/>
            <person name="Cheng Y."/>
            <person name="Hill K.A."/>
            <person name="Lucas L.N."/>
            <person name="Carlson H.K."/>
            <person name="Coates J.D."/>
        </authorList>
    </citation>
    <scope>NUCLEOTIDE SEQUENCE [LARGE SCALE GENOMIC DNA]</scope>
    <source>
        <strain evidence="10">BK-3</strain>
    </source>
</reference>
<dbReference type="AlphaFoldDB" id="A0A558CUU7"/>
<proteinExistence type="inferred from homology"/>
<sequence length="164" mass="17740">METTKTVKPDSLVATAQDELFMHQAIILAQRAELEGEVPVGALLVLDGKVIGEGWNRPITTSDPTAHAEIMALRDAGKHVANYRLPDTTLYVTLEPCPMCAGAIVHARVKRVVYGTTDPKGGAAGSVFNLLPSDDRFNHAVEADGGVLADECAELLRNFFRSRR</sequence>
<comment type="catalytic activity">
    <reaction evidence="7 8">
        <text>adenosine(34) in tRNA + H2O + H(+) = inosine(34) in tRNA + NH4(+)</text>
        <dbReference type="Rhea" id="RHEA:43168"/>
        <dbReference type="Rhea" id="RHEA-COMP:10373"/>
        <dbReference type="Rhea" id="RHEA-COMP:10374"/>
        <dbReference type="ChEBI" id="CHEBI:15377"/>
        <dbReference type="ChEBI" id="CHEBI:15378"/>
        <dbReference type="ChEBI" id="CHEBI:28938"/>
        <dbReference type="ChEBI" id="CHEBI:74411"/>
        <dbReference type="ChEBI" id="CHEBI:82852"/>
        <dbReference type="EC" id="3.5.4.33"/>
    </reaction>
</comment>
<evidence type="ECO:0000256" key="3">
    <source>
        <dbReference type="ARBA" id="ARBA00022694"/>
    </source>
</evidence>
<dbReference type="InterPro" id="IPR016192">
    <property type="entry name" value="APOBEC/CMP_deaminase_Zn-bd"/>
</dbReference>
<dbReference type="GO" id="GO:0052717">
    <property type="term" value="F:tRNA-specific adenosine-34 deaminase activity"/>
    <property type="evidence" value="ECO:0007669"/>
    <property type="project" value="UniProtKB-UniRule"/>
</dbReference>
<dbReference type="GO" id="GO:0008270">
    <property type="term" value="F:zinc ion binding"/>
    <property type="evidence" value="ECO:0007669"/>
    <property type="project" value="UniProtKB-UniRule"/>
</dbReference>
<keyword evidence="4 8" id="KW-0479">Metal-binding</keyword>
<keyword evidence="5 8" id="KW-0378">Hydrolase</keyword>
<dbReference type="FunFam" id="3.40.140.10:FF:000005">
    <property type="entry name" value="tRNA-specific adenosine deaminase"/>
    <property type="match status" value="1"/>
</dbReference>
<dbReference type="InterPro" id="IPR002125">
    <property type="entry name" value="CMP_dCMP_dom"/>
</dbReference>
<feature type="binding site" evidence="8">
    <location>
        <position position="100"/>
    </location>
    <ligand>
        <name>Zn(2+)</name>
        <dbReference type="ChEBI" id="CHEBI:29105"/>
        <note>catalytic</note>
    </ligand>
</feature>
<evidence type="ECO:0000256" key="6">
    <source>
        <dbReference type="ARBA" id="ARBA00022833"/>
    </source>
</evidence>
<evidence type="ECO:0000256" key="7">
    <source>
        <dbReference type="ARBA" id="ARBA00048045"/>
    </source>
</evidence>
<comment type="caution">
    <text evidence="10">The sequence shown here is derived from an EMBL/GenBank/DDBJ whole genome shotgun (WGS) entry which is preliminary data.</text>
</comment>
<dbReference type="InterPro" id="IPR028883">
    <property type="entry name" value="tRNA_aden_deaminase"/>
</dbReference>
<evidence type="ECO:0000256" key="1">
    <source>
        <dbReference type="ARBA" id="ARBA00010669"/>
    </source>
</evidence>
<dbReference type="STRING" id="1543721.AAY24_08450"/>
<gene>
    <name evidence="8 10" type="primary">tadA</name>
    <name evidence="10" type="ORF">FHK82_13445</name>
</gene>
<dbReference type="PANTHER" id="PTHR11079">
    <property type="entry name" value="CYTOSINE DEAMINASE FAMILY MEMBER"/>
    <property type="match status" value="1"/>
</dbReference>
<keyword evidence="3 8" id="KW-0819">tRNA processing</keyword>
<comment type="cofactor">
    <cofactor evidence="8">
        <name>Zn(2+)</name>
        <dbReference type="ChEBI" id="CHEBI:29105"/>
    </cofactor>
    <text evidence="8">Binds 1 zinc ion per subunit.</text>
</comment>
<comment type="similarity">
    <text evidence="1">Belongs to the cytidine and deoxycytidylate deaminase family. ADAT2 subfamily.</text>
</comment>
<dbReference type="CDD" id="cd01285">
    <property type="entry name" value="nucleoside_deaminase"/>
    <property type="match status" value="1"/>
</dbReference>
<dbReference type="GO" id="GO:0002100">
    <property type="term" value="P:tRNA wobble adenosine to inosine editing"/>
    <property type="evidence" value="ECO:0007669"/>
    <property type="project" value="UniProtKB-UniRule"/>
</dbReference>
<dbReference type="Proteomes" id="UP000317355">
    <property type="component" value="Unassembled WGS sequence"/>
</dbReference>
<name>A0A558CUU7_9GAMM</name>
<keyword evidence="6 8" id="KW-0862">Zinc</keyword>
<organism evidence="10 11">
    <name type="scientific">Sedimenticola thiotaurini</name>
    <dbReference type="NCBI Taxonomy" id="1543721"/>
    <lineage>
        <taxon>Bacteria</taxon>
        <taxon>Pseudomonadati</taxon>
        <taxon>Pseudomonadota</taxon>
        <taxon>Gammaproteobacteria</taxon>
        <taxon>Chromatiales</taxon>
        <taxon>Sedimenticolaceae</taxon>
        <taxon>Sedimenticola</taxon>
    </lineage>
</organism>
<protein>
    <recommendedName>
        <fullName evidence="8">tRNA-specific adenosine deaminase</fullName>
        <ecNumber evidence="8">3.5.4.33</ecNumber>
    </recommendedName>
</protein>